<dbReference type="SUPFAM" id="SSF54928">
    <property type="entry name" value="RNA-binding domain, RBD"/>
    <property type="match status" value="2"/>
</dbReference>
<name>A0AAW1SLF1_9CHLO</name>
<organism evidence="4 5">
    <name type="scientific">Elliptochloris bilobata</name>
    <dbReference type="NCBI Taxonomy" id="381761"/>
    <lineage>
        <taxon>Eukaryota</taxon>
        <taxon>Viridiplantae</taxon>
        <taxon>Chlorophyta</taxon>
        <taxon>core chlorophytes</taxon>
        <taxon>Trebouxiophyceae</taxon>
        <taxon>Trebouxiophyceae incertae sedis</taxon>
        <taxon>Elliptochloris clade</taxon>
        <taxon>Elliptochloris</taxon>
    </lineage>
</organism>
<dbReference type="SMART" id="SM00360">
    <property type="entry name" value="RRM"/>
    <property type="match status" value="2"/>
</dbReference>
<reference evidence="4 5" key="1">
    <citation type="journal article" date="2024" name="Nat. Commun.">
        <title>Phylogenomics reveals the evolutionary origins of lichenization in chlorophyte algae.</title>
        <authorList>
            <person name="Puginier C."/>
            <person name="Libourel C."/>
            <person name="Otte J."/>
            <person name="Skaloud P."/>
            <person name="Haon M."/>
            <person name="Grisel S."/>
            <person name="Petersen M."/>
            <person name="Berrin J.G."/>
            <person name="Delaux P.M."/>
            <person name="Dal Grande F."/>
            <person name="Keller J."/>
        </authorList>
    </citation>
    <scope>NUCLEOTIDE SEQUENCE [LARGE SCALE GENOMIC DNA]</scope>
    <source>
        <strain evidence="4 5">SAG 245.80</strain>
    </source>
</reference>
<dbReference type="InterPro" id="IPR053260">
    <property type="entry name" value="hnRNP"/>
</dbReference>
<dbReference type="PROSITE" id="PS50102">
    <property type="entry name" value="RRM"/>
    <property type="match status" value="2"/>
</dbReference>
<feature type="region of interest" description="Disordered" evidence="2">
    <location>
        <begin position="322"/>
        <end position="361"/>
    </location>
</feature>
<evidence type="ECO:0000313" key="4">
    <source>
        <dbReference type="EMBL" id="KAK9846371.1"/>
    </source>
</evidence>
<dbReference type="InterPro" id="IPR012677">
    <property type="entry name" value="Nucleotide-bd_a/b_plait_sf"/>
</dbReference>
<dbReference type="InterPro" id="IPR000504">
    <property type="entry name" value="RRM_dom"/>
</dbReference>
<feature type="domain" description="RRM" evidence="3">
    <location>
        <begin position="364"/>
        <end position="443"/>
    </location>
</feature>
<protein>
    <recommendedName>
        <fullName evidence="3">RRM domain-containing protein</fullName>
    </recommendedName>
</protein>
<proteinExistence type="predicted"/>
<comment type="caution">
    <text evidence="4">The sequence shown here is derived from an EMBL/GenBank/DDBJ whole genome shotgun (WGS) entry which is preliminary data.</text>
</comment>
<feature type="compositionally biased region" description="Gly residues" evidence="2">
    <location>
        <begin position="349"/>
        <end position="361"/>
    </location>
</feature>
<dbReference type="Pfam" id="PF00076">
    <property type="entry name" value="RRM_1"/>
    <property type="match status" value="2"/>
</dbReference>
<dbReference type="InterPro" id="IPR035979">
    <property type="entry name" value="RBD_domain_sf"/>
</dbReference>
<dbReference type="GO" id="GO:0003723">
    <property type="term" value="F:RNA binding"/>
    <property type="evidence" value="ECO:0007669"/>
    <property type="project" value="UniProtKB-UniRule"/>
</dbReference>
<dbReference type="PANTHER" id="PTHR48035:SF2">
    <property type="entry name" value="RNA-BINDING REGION RNP-1 DOMAIN-CONTAINING PROTEIN"/>
    <property type="match status" value="1"/>
</dbReference>
<feature type="domain" description="RRM" evidence="3">
    <location>
        <begin position="212"/>
        <end position="282"/>
    </location>
</feature>
<dbReference type="AlphaFoldDB" id="A0AAW1SLF1"/>
<dbReference type="PANTHER" id="PTHR48035">
    <property type="entry name" value="HETEROGENEOUS NUCLEAR RIBONUCLEOPROTEIN 1"/>
    <property type="match status" value="1"/>
</dbReference>
<accession>A0AAW1SLF1</accession>
<sequence>MDAQLSVDAEMGAKLSMLLQAINGRFWQSLALAQVWSSTSDSDALPSSGAKKGQQKTVLSTDALPCAINDTGLQQFRVRSCEQGISSAGLGMLGKVWSTGALQVVQNVAIIPQSVHPRNKLDSSLARLVSELIYIPIYDVALPKDGVQAVLELVVAADAQENQIVGNVISYVSNILDELQLSLAKPEEPAELPDFEMAPRSPPQSAAPPHMNIGYVLTEEQLHAYFSRFGTVLDVYLPRHKSGRNKGFGFTTFATEEELDCVLQESEHMVDGIRVKINRAGPRPEYQGGNERQARLSWPQRYLAITALVCFGALPDASHALADDPNHGGGPAHVHDGPETSPFDSSLAGSGGGGGGAVGHGRGPRLYVGGVPDDVQDEDIVAHFRRWGNVLDIYFPGKKGFKRVNYCFVTFDNWRAAQRACTHSERAIGGRPIQAISIAEERGSGSYGGGSSLASSPLAAAAASADAAAGLPHGYSLTSSARNPGGFAGALSFTGDGGSGRRDVLGGETSYMQALRCLAADQAQALLAQGISGPTLSELQRLPCRRPVGFTTSAWTGDPADSAKMTLCMPGSEL</sequence>
<keyword evidence="1" id="KW-0694">RNA-binding</keyword>
<gene>
    <name evidence="4" type="ORF">WJX81_002535</name>
</gene>
<dbReference type="Gene3D" id="3.30.70.330">
    <property type="match status" value="2"/>
</dbReference>
<dbReference type="CDD" id="cd00590">
    <property type="entry name" value="RRM_SF"/>
    <property type="match status" value="1"/>
</dbReference>
<evidence type="ECO:0000259" key="3">
    <source>
        <dbReference type="PROSITE" id="PS50102"/>
    </source>
</evidence>
<dbReference type="Proteomes" id="UP001445335">
    <property type="component" value="Unassembled WGS sequence"/>
</dbReference>
<evidence type="ECO:0000256" key="1">
    <source>
        <dbReference type="PROSITE-ProRule" id="PRU00176"/>
    </source>
</evidence>
<keyword evidence="5" id="KW-1185">Reference proteome</keyword>
<evidence type="ECO:0000313" key="5">
    <source>
        <dbReference type="Proteomes" id="UP001445335"/>
    </source>
</evidence>
<dbReference type="EMBL" id="JALJOU010000001">
    <property type="protein sequence ID" value="KAK9846371.1"/>
    <property type="molecule type" value="Genomic_DNA"/>
</dbReference>
<evidence type="ECO:0000256" key="2">
    <source>
        <dbReference type="SAM" id="MobiDB-lite"/>
    </source>
</evidence>